<dbReference type="GO" id="GO:0051276">
    <property type="term" value="P:chromosome organization"/>
    <property type="evidence" value="ECO:0007669"/>
    <property type="project" value="InterPro"/>
</dbReference>
<keyword evidence="6" id="KW-0231">Viral genome packaging</keyword>
<evidence type="ECO:0000256" key="5">
    <source>
        <dbReference type="ARBA" id="ARBA00022921"/>
    </source>
</evidence>
<dbReference type="HAMAP" id="MF_04017">
    <property type="entry name" value="HSV_CVC1"/>
    <property type="match status" value="1"/>
</dbReference>
<dbReference type="Pfam" id="PF04559">
    <property type="entry name" value="Herpes_UL17"/>
    <property type="match status" value="1"/>
</dbReference>
<feature type="compositionally biased region" description="Basic and acidic residues" evidence="7">
    <location>
        <begin position="362"/>
        <end position="380"/>
    </location>
</feature>
<accession>A0AAU0K6D0</accession>
<evidence type="ECO:0000256" key="3">
    <source>
        <dbReference type="ARBA" id="ARBA00022612"/>
    </source>
</evidence>
<evidence type="ECO:0000256" key="7">
    <source>
        <dbReference type="SAM" id="MobiDB-lite"/>
    </source>
</evidence>
<feature type="region of interest" description="Disordered" evidence="7">
    <location>
        <begin position="349"/>
        <end position="380"/>
    </location>
</feature>
<keyword evidence="3" id="KW-1188">Viral release from host cell</keyword>
<feature type="compositionally biased region" description="Basic and acidic residues" evidence="7">
    <location>
        <begin position="307"/>
        <end position="316"/>
    </location>
</feature>
<evidence type="ECO:0000313" key="8">
    <source>
        <dbReference type="EMBL" id="WOL23294.1"/>
    </source>
</evidence>
<keyword evidence="5" id="KW-0426">Late protein</keyword>
<evidence type="ECO:0000256" key="1">
    <source>
        <dbReference type="ARBA" id="ARBA00022561"/>
    </source>
</evidence>
<name>A0AAU0K6D0_9ALPH</name>
<dbReference type="GO" id="GO:0019028">
    <property type="term" value="C:viral capsid"/>
    <property type="evidence" value="ECO:0007669"/>
    <property type="project" value="UniProtKB-KW"/>
</dbReference>
<feature type="region of interest" description="Disordered" evidence="7">
    <location>
        <begin position="299"/>
        <end position="320"/>
    </location>
</feature>
<dbReference type="InterPro" id="IPR007640">
    <property type="entry name" value="UL17-like"/>
</dbReference>
<reference evidence="8" key="1">
    <citation type="submission" date="2024-06" db="EMBL/GenBank/DDBJ databases">
        <title>Multidecadal high mortality disease events in Australian domestic geese associated with an alphaherpesvirus, designated Anatid alphaherpesvirus 2.</title>
        <authorList>
            <person name="Kelly-Bosma M."/>
            <person name="Neave M.J."/>
        </authorList>
    </citation>
    <scope>NUCLEOTIDE SEQUENCE</scope>
    <source>
        <strain evidence="8">ACDP 22-00165</strain>
    </source>
</reference>
<keyword evidence="1" id="KW-0167">Capsid protein</keyword>
<dbReference type="EMBL" id="OR540300">
    <property type="protein sequence ID" value="WOL23294.1"/>
    <property type="molecule type" value="Genomic_DNA"/>
</dbReference>
<proteinExistence type="inferred from homology"/>
<evidence type="ECO:0000256" key="4">
    <source>
        <dbReference type="ARBA" id="ARBA00022844"/>
    </source>
</evidence>
<feature type="region of interest" description="Disordered" evidence="7">
    <location>
        <begin position="59"/>
        <end position="80"/>
    </location>
</feature>
<keyword evidence="2" id="KW-1048">Host nucleus</keyword>
<protein>
    <submittedName>
        <fullName evidence="8">UL17 protein</fullName>
    </submittedName>
</protein>
<evidence type="ECO:0000256" key="6">
    <source>
        <dbReference type="ARBA" id="ARBA00023219"/>
    </source>
</evidence>
<organism evidence="8">
    <name type="scientific">Anatid alphaherpesvirus 2</name>
    <dbReference type="NCBI Taxonomy" id="3080522"/>
    <lineage>
        <taxon>Viruses</taxon>
        <taxon>Duplodnaviria</taxon>
        <taxon>Heunggongvirae</taxon>
        <taxon>Peploviricota</taxon>
        <taxon>Herviviricetes</taxon>
        <taxon>Herpesvirales</taxon>
        <taxon>Orthoherpesviridae</taxon>
        <taxon>Alphaherpesvirinae</taxon>
    </lineage>
</organism>
<evidence type="ECO:0000256" key="2">
    <source>
        <dbReference type="ARBA" id="ARBA00022562"/>
    </source>
</evidence>
<keyword evidence="4" id="KW-0946">Virion</keyword>
<sequence length="783" mass="83204">MERHIDNEIEYLIDTGGPTSSRERLVHIIITDSCLGRAGVDVGCLRELASKARRAEESVVPTFPPGGWNGPPSSGRPRTTADVRASFQTRHHAVGTCSEWRPVYASYVDGGVLNDLLIPDVPGHPRAFQRPSGTDCGGVFTSLRITCDEAGRFDPFNVAALRIEIGRGGDVPLRHVDVEFTYEELLPEGTRYGPDEARLNALCIQFLGYAGRTLGGPSDAPLGPTPDLAAVVAEMRSKMEACVGGGGGRSGASAATLDLQAYVDAPGGFDDPKTDERLEREDREIDALIKKAADVINRRRPVGTANRRSDGDERTGGRGHVVSGLRQGALAHAANSAEARTPLDQAAVLSGLEPAGTGRFRGGSDRSRRTDHEDGRRKREPALTQVLEDVLIFDGLDDGPLGPRDILGIAVSAMSGGGEARSAAWRTRPISVVPRTHFGSGARFFVVSYSSSSAWGGRGVEGTSERGEALTTAASAARRLAEACLREGVDGPRELSRAARDALSAEIPALAVPLSGLPTPLTPFSVGAEVELRVGFRVACASAVARAIGDAIMATPTLRQLVEYDVEAAHVGYVTAGATRAPNLVAALVSALSAEAQHVFQTGALYSAALAYAANRLHGNGSRATYAHYSTGVDRRRLDADYDAASYAPADDNLYLFDYYSAGGECVKTSDRPVPVVLDHGRRAYGGASGAPVPPRGPCDVPTWFARGRATCERYLPGESYAYVCVGYNARLDVIVVLPGGFALAGNAARHFDWSDERSEAVLARICRRNQSTQRPIGDFNKC</sequence>